<comment type="caution">
    <text evidence="1">The sequence shown here is derived from an EMBL/GenBank/DDBJ whole genome shotgun (WGS) entry which is preliminary data.</text>
</comment>
<gene>
    <name evidence="1" type="ORF">E3U43_007912</name>
</gene>
<accession>A0ACD3Q5V4</accession>
<evidence type="ECO:0000313" key="2">
    <source>
        <dbReference type="Proteomes" id="UP000793456"/>
    </source>
</evidence>
<dbReference type="EMBL" id="CM011697">
    <property type="protein sequence ID" value="TMS02372.1"/>
    <property type="molecule type" value="Genomic_DNA"/>
</dbReference>
<reference evidence="1" key="1">
    <citation type="submission" date="2018-11" db="EMBL/GenBank/DDBJ databases">
        <title>The sequence and de novo assembly of Larimichthys crocea genome using PacBio and Hi-C technologies.</title>
        <authorList>
            <person name="Xu P."/>
            <person name="Chen B."/>
            <person name="Zhou Z."/>
            <person name="Ke Q."/>
            <person name="Wu Y."/>
            <person name="Bai H."/>
            <person name="Pu F."/>
        </authorList>
    </citation>
    <scope>NUCLEOTIDE SEQUENCE</scope>
    <source>
        <tissue evidence="1">Muscle</tissue>
    </source>
</reference>
<name>A0ACD3Q5V4_LARCR</name>
<keyword evidence="2" id="KW-1185">Reference proteome</keyword>
<evidence type="ECO:0000313" key="1">
    <source>
        <dbReference type="EMBL" id="TMS02372.1"/>
    </source>
</evidence>
<organism evidence="1 2">
    <name type="scientific">Larimichthys crocea</name>
    <name type="common">Large yellow croaker</name>
    <name type="synonym">Pseudosciaena crocea</name>
    <dbReference type="NCBI Taxonomy" id="215358"/>
    <lineage>
        <taxon>Eukaryota</taxon>
        <taxon>Metazoa</taxon>
        <taxon>Chordata</taxon>
        <taxon>Craniata</taxon>
        <taxon>Vertebrata</taxon>
        <taxon>Euteleostomi</taxon>
        <taxon>Actinopterygii</taxon>
        <taxon>Neopterygii</taxon>
        <taxon>Teleostei</taxon>
        <taxon>Neoteleostei</taxon>
        <taxon>Acanthomorphata</taxon>
        <taxon>Eupercaria</taxon>
        <taxon>Sciaenidae</taxon>
        <taxon>Larimichthys</taxon>
    </lineage>
</organism>
<protein>
    <submittedName>
        <fullName evidence="1">Uncharacterized protein</fullName>
    </submittedName>
</protein>
<proteinExistence type="predicted"/>
<dbReference type="Proteomes" id="UP000793456">
    <property type="component" value="Chromosome XXIV"/>
</dbReference>
<sequence length="989" mass="110113">MQRQDAHYLLMDVTFTQEVELSGQLSPLQVHLFDSDLPIRRFLDGWNVLDLQTPRPFPSTASGREMFSYMNHSLALSLGSVRHRGFQLAFSYSGMCVLITSIRLYYRRCPDIVDHLALFKGTGAGSELLIGSCVNGAVEVSPPARKCTVDGVWGQLEGGCTCEPGHQVMNDTCQACRMGYYKPANESKGCRLCPPNSRTHSEGAERCDCLQGYNRLPTDPDELGCTKPPSAPVNLTAHHQNDSGLTVTWDPPHDWGGRQEVKYHIMCVRKAEAGSQWEACGDNVIVLQGGLTSTSASITGMNPQYDYRLSVQAQNDISILQGAPLSSTATVTIHRWKVPPVVITVTPHSNISTENEITPQRQSRSSIWVTVGVLFAVLLLLAVVPIYVCAKRRKYTTLSPEREVELLPMNVEVSYRRPQQVEAAPQQADMVEGVAQLLEGLSGRLLSSLKDVLVERNKLTLGKELGRGEFGSVYEGVYTPDGVDMKVAVKTMRVGIHSQQDLHEFLREAEIMQNFDHENVVRLLGVTLQREQDSSLPVPLVILPYMKHGDLRRFLIDTRYGDVPMFVPHQSLLRFMIDIAAGMDYLSSQRFLHRDLAARNCMLGDDLRVCVADFGLSKKIYSSSYYRQTVVVRLPVKWMSIESLSESVYTTKSDVWSFGVTMWEIVSRGRTPYPGVHNHEVLDLLLLGHRLKPPEDCDHKLYEVMQSCWVKEPAHRPCFRELGEMLKGLLSELPALEASQEASYINQVLEVSAAVAASQDPQTNSGGRLENVYLPTPVGAAPARDDDFEEEEGDYLFKLLLIGDSGVGKSCLLLRFADDTYTESYISTIGVDFKIRTIELDGKTIKLQIWDTAGQERFRTITSSYYRGAHGIIVVYDVTDQESYNNVKQWLQEIDRYASENVNKLLVGNKCDLTTKKVVDYTTAKEFADSLAIPFLETSAKNATNVEQAFMTMAAEIKKRMGPGATAGGDKPNLKIESTPVRQSGGGCC</sequence>